<feature type="region of interest" description="Disordered" evidence="1">
    <location>
        <begin position="1"/>
        <end position="49"/>
    </location>
</feature>
<gene>
    <name evidence="2" type="ORF">RM844_28755</name>
</gene>
<dbReference type="EMBL" id="JAVREO010000025">
    <property type="protein sequence ID" value="MDT0270268.1"/>
    <property type="molecule type" value="Genomic_DNA"/>
</dbReference>
<organism evidence="2 3">
    <name type="scientific">Streptomyces chisholmiae</name>
    <dbReference type="NCBI Taxonomy" id="3075540"/>
    <lineage>
        <taxon>Bacteria</taxon>
        <taxon>Bacillati</taxon>
        <taxon>Actinomycetota</taxon>
        <taxon>Actinomycetes</taxon>
        <taxon>Kitasatosporales</taxon>
        <taxon>Streptomycetaceae</taxon>
        <taxon>Streptomyces</taxon>
    </lineage>
</organism>
<dbReference type="InterPro" id="IPR057972">
    <property type="entry name" value="Terminase_7"/>
</dbReference>
<protein>
    <recommendedName>
        <fullName evidence="4">Terminase small subunit</fullName>
    </recommendedName>
</protein>
<dbReference type="Proteomes" id="UP001183410">
    <property type="component" value="Unassembled WGS sequence"/>
</dbReference>
<dbReference type="RefSeq" id="WP_311670348.1">
    <property type="nucleotide sequence ID" value="NZ_JAVREO010000025.1"/>
</dbReference>
<dbReference type="Pfam" id="PF25673">
    <property type="entry name" value="Terminase_7"/>
    <property type="match status" value="1"/>
</dbReference>
<sequence>MPRGGARTRSGPPPDPNALRRERPADKAGWTVLPAGGRSAPAPEWPLTDPSPREMVLWSQLWSRPQAVAWQALDQALEVALFVRLLVEVEEPDASSERRKQLRSYMDSLGLSVAGMLRNRWRVAPVAEEPGEELAPGGGERPARRSARDRMKVIEGGA</sequence>
<evidence type="ECO:0008006" key="4">
    <source>
        <dbReference type="Google" id="ProtNLM"/>
    </source>
</evidence>
<keyword evidence="3" id="KW-1185">Reference proteome</keyword>
<accession>A0ABU2JZS5</accession>
<name>A0ABU2JZS5_9ACTN</name>
<feature type="region of interest" description="Disordered" evidence="1">
    <location>
        <begin position="128"/>
        <end position="158"/>
    </location>
</feature>
<feature type="compositionally biased region" description="Basic and acidic residues" evidence="1">
    <location>
        <begin position="141"/>
        <end position="158"/>
    </location>
</feature>
<evidence type="ECO:0000256" key="1">
    <source>
        <dbReference type="SAM" id="MobiDB-lite"/>
    </source>
</evidence>
<evidence type="ECO:0000313" key="2">
    <source>
        <dbReference type="EMBL" id="MDT0270268.1"/>
    </source>
</evidence>
<reference evidence="3" key="1">
    <citation type="submission" date="2023-07" db="EMBL/GenBank/DDBJ databases">
        <title>30 novel species of actinomycetes from the DSMZ collection.</title>
        <authorList>
            <person name="Nouioui I."/>
        </authorList>
    </citation>
    <scope>NUCLEOTIDE SEQUENCE [LARGE SCALE GENOMIC DNA]</scope>
    <source>
        <strain evidence="3">DSM 44915</strain>
    </source>
</reference>
<proteinExistence type="predicted"/>
<evidence type="ECO:0000313" key="3">
    <source>
        <dbReference type="Proteomes" id="UP001183410"/>
    </source>
</evidence>
<comment type="caution">
    <text evidence="2">The sequence shown here is derived from an EMBL/GenBank/DDBJ whole genome shotgun (WGS) entry which is preliminary data.</text>
</comment>